<dbReference type="PANTHER" id="PTHR46784">
    <property type="entry name" value="KILLER CELL LECTIN-LIKE RECEPTOR SUBFAMILY B MEMBER 1"/>
    <property type="match status" value="1"/>
</dbReference>
<dbReference type="InterPro" id="IPR016186">
    <property type="entry name" value="C-type_lectin-like/link_sf"/>
</dbReference>
<gene>
    <name evidence="4" type="primary">Klrb1b_0</name>
    <name evidence="4" type="ORF">SINWEB_R15405</name>
</gene>
<dbReference type="InterPro" id="IPR001304">
    <property type="entry name" value="C-type_lectin-like"/>
</dbReference>
<evidence type="ECO:0000259" key="3">
    <source>
        <dbReference type="PROSITE" id="PS50041"/>
    </source>
</evidence>
<dbReference type="Gene3D" id="3.10.100.10">
    <property type="entry name" value="Mannose-Binding Protein A, subunit A"/>
    <property type="match status" value="1"/>
</dbReference>
<organism evidence="4 5">
    <name type="scientific">Sinosuthora webbiana</name>
    <dbReference type="NCBI Taxonomy" id="337173"/>
    <lineage>
        <taxon>Eukaryota</taxon>
        <taxon>Metazoa</taxon>
        <taxon>Chordata</taxon>
        <taxon>Craniata</taxon>
        <taxon>Vertebrata</taxon>
        <taxon>Euteleostomi</taxon>
        <taxon>Archelosauria</taxon>
        <taxon>Archosauria</taxon>
        <taxon>Dinosauria</taxon>
        <taxon>Saurischia</taxon>
        <taxon>Theropoda</taxon>
        <taxon>Coelurosauria</taxon>
        <taxon>Aves</taxon>
        <taxon>Neognathae</taxon>
        <taxon>Neoaves</taxon>
        <taxon>Telluraves</taxon>
        <taxon>Australaves</taxon>
        <taxon>Passeriformes</taxon>
        <taxon>Sylvioidea</taxon>
        <taxon>Sylviidae</taxon>
        <taxon>Sinosuthora</taxon>
    </lineage>
</organism>
<dbReference type="Pfam" id="PF00059">
    <property type="entry name" value="Lectin_C"/>
    <property type="match status" value="1"/>
</dbReference>
<keyword evidence="5" id="KW-1185">Reference proteome</keyword>
<feature type="non-terminal residue" evidence="4">
    <location>
        <position position="99"/>
    </location>
</feature>
<dbReference type="GO" id="GO:0005886">
    <property type="term" value="C:plasma membrane"/>
    <property type="evidence" value="ECO:0007669"/>
    <property type="project" value="TreeGrafter"/>
</dbReference>
<proteinExistence type="predicted"/>
<dbReference type="AlphaFoldDB" id="A0A7K4TS33"/>
<keyword evidence="1" id="KW-0812">Transmembrane</keyword>
<dbReference type="PANTHER" id="PTHR46784:SF1">
    <property type="entry name" value="KILLER CELL LECTIN-LIKE RECEPTOR SUBFAMILY B MEMBER 1"/>
    <property type="match status" value="1"/>
</dbReference>
<evidence type="ECO:0000256" key="1">
    <source>
        <dbReference type="ARBA" id="ARBA00022989"/>
    </source>
</evidence>
<dbReference type="SUPFAM" id="SSF56436">
    <property type="entry name" value="C-type lectin-like"/>
    <property type="match status" value="1"/>
</dbReference>
<feature type="domain" description="C-type lectin" evidence="3">
    <location>
        <begin position="1"/>
        <end position="93"/>
    </location>
</feature>
<sequence length="99" mass="11231">REDCGNRESALLVPWDQDELEFLNESLQKPTRHFWIGLSVPLAGTGWMWENGSDLDQDRFQLDLGKRPGACGTLKGNGIVPQNCDTRLQWICQKESAEI</sequence>
<accession>A0A7K4TS33</accession>
<dbReference type="GO" id="GO:0038023">
    <property type="term" value="F:signaling receptor activity"/>
    <property type="evidence" value="ECO:0007669"/>
    <property type="project" value="TreeGrafter"/>
</dbReference>
<keyword evidence="1" id="KW-1133">Transmembrane helix</keyword>
<dbReference type="OrthoDB" id="538816at2759"/>
<comment type="caution">
    <text evidence="4">The sequence shown here is derived from an EMBL/GenBank/DDBJ whole genome shotgun (WGS) entry which is preliminary data.</text>
</comment>
<protein>
    <submittedName>
        <fullName evidence="4">KRBBA protein</fullName>
    </submittedName>
</protein>
<dbReference type="GO" id="GO:0042269">
    <property type="term" value="P:regulation of natural killer cell mediated cytotoxicity"/>
    <property type="evidence" value="ECO:0007669"/>
    <property type="project" value="TreeGrafter"/>
</dbReference>
<evidence type="ECO:0000313" key="5">
    <source>
        <dbReference type="Proteomes" id="UP000580691"/>
    </source>
</evidence>
<dbReference type="InterPro" id="IPR016187">
    <property type="entry name" value="CTDL_fold"/>
</dbReference>
<evidence type="ECO:0000256" key="2">
    <source>
        <dbReference type="ARBA" id="ARBA00023157"/>
    </source>
</evidence>
<reference evidence="4 5" key="1">
    <citation type="submission" date="2019-09" db="EMBL/GenBank/DDBJ databases">
        <title>Bird 10,000 Genomes (B10K) Project - Family phase.</title>
        <authorList>
            <person name="Zhang G."/>
        </authorList>
    </citation>
    <scope>NUCLEOTIDE SEQUENCE [LARGE SCALE GENOMIC DNA]</scope>
    <source>
        <strain evidence="4">B10K-DU-002-08</strain>
        <tissue evidence="4">Muscle</tissue>
    </source>
</reference>
<dbReference type="InterPro" id="IPR051527">
    <property type="entry name" value="KLR_subfamily_B"/>
</dbReference>
<evidence type="ECO:0000313" key="4">
    <source>
        <dbReference type="EMBL" id="NWR00070.1"/>
    </source>
</evidence>
<feature type="non-terminal residue" evidence="4">
    <location>
        <position position="1"/>
    </location>
</feature>
<keyword evidence="1" id="KW-0472">Membrane</keyword>
<dbReference type="Proteomes" id="UP000580691">
    <property type="component" value="Unassembled WGS sequence"/>
</dbReference>
<dbReference type="PROSITE" id="PS50041">
    <property type="entry name" value="C_TYPE_LECTIN_2"/>
    <property type="match status" value="1"/>
</dbReference>
<dbReference type="EMBL" id="VXBN01001509">
    <property type="protein sequence ID" value="NWR00070.1"/>
    <property type="molecule type" value="Genomic_DNA"/>
</dbReference>
<name>A0A7K4TS33_9SYLV</name>
<dbReference type="GO" id="GO:0009986">
    <property type="term" value="C:cell surface"/>
    <property type="evidence" value="ECO:0007669"/>
    <property type="project" value="TreeGrafter"/>
</dbReference>
<keyword evidence="2" id="KW-1015">Disulfide bond</keyword>